<dbReference type="InterPro" id="IPR003776">
    <property type="entry name" value="YcaO-like_dom"/>
</dbReference>
<dbReference type="RefSeq" id="WP_131567714.1">
    <property type="nucleotide sequence ID" value="NZ_JAINFK010000002.1"/>
</dbReference>
<evidence type="ECO:0000313" key="2">
    <source>
        <dbReference type="EMBL" id="TCD14059.1"/>
    </source>
</evidence>
<accession>A0A4R0PCN6</accession>
<dbReference type="Proteomes" id="UP000291301">
    <property type="component" value="Unassembled WGS sequence"/>
</dbReference>
<evidence type="ECO:0000259" key="1">
    <source>
        <dbReference type="PROSITE" id="PS51664"/>
    </source>
</evidence>
<reference evidence="2 3" key="1">
    <citation type="journal article" date="2015" name="Antonie Van Leeuwenhoek">
        <title>Oricola cellulosilytica gen. nov., sp. nov., a cellulose-degrading bacterium of the family Phyllobacteriaceae isolated from surface seashore water, and emended descriptions of Mesorhizobium loti and Phyllobacterium myrsinacearum.</title>
        <authorList>
            <person name="Hameed A."/>
            <person name="Shahina M."/>
            <person name="Lai W.A."/>
            <person name="Lin S.Y."/>
            <person name="Young L.S."/>
            <person name="Liu Y.C."/>
            <person name="Hsu Y.H."/>
            <person name="Young C.C."/>
        </authorList>
    </citation>
    <scope>NUCLEOTIDE SEQUENCE [LARGE SCALE GENOMIC DNA]</scope>
    <source>
        <strain evidence="2 3">KCTC 52183</strain>
    </source>
</reference>
<gene>
    <name evidence="2" type="ORF">E0D97_08160</name>
</gene>
<proteinExistence type="predicted"/>
<keyword evidence="3" id="KW-1185">Reference proteome</keyword>
<comment type="caution">
    <text evidence="2">The sequence shown here is derived from an EMBL/GenBank/DDBJ whole genome shotgun (WGS) entry which is preliminary data.</text>
</comment>
<evidence type="ECO:0000313" key="3">
    <source>
        <dbReference type="Proteomes" id="UP000291301"/>
    </source>
</evidence>
<dbReference type="EMBL" id="SJST01000003">
    <property type="protein sequence ID" value="TCD14059.1"/>
    <property type="molecule type" value="Genomic_DNA"/>
</dbReference>
<feature type="domain" description="YcaO" evidence="1">
    <location>
        <begin position="147"/>
        <end position="391"/>
    </location>
</feature>
<protein>
    <recommendedName>
        <fullName evidence="1">YcaO domain-containing protein</fullName>
    </recommendedName>
</protein>
<sequence>MNLYSTELLSGILTWLEEAGEPAAFPFPSHPVLAIAFEARASRISRPFLVSALQRACELPDMFELPVPGASKLTSIGATMPSADSSEKSTGANGIGFSPGEAFLACIGESFEHLATRSTGTVLQVLSGWEGGIARLAEPTPEQKERFLRFRARNSRQPPSEGAAVHASLEKALLAATLELVERDAAARWWREGVPASPLDLGRDGGADLAGRLSGAAGPLLRTTTFFRLSSEYPAHVVAAAHIDRTGRARAIGYAARLSVAEAVGRAFLEMAQVNLAISLTRLRMRHEPGVPPPHTHLPFLEGLDLPTLGPPDVSLIQPASQRENAFMDTVMRKTESVFVQVPDRAPSGVHAVRVTCPQFLSSRLGHSSVVPGGRKRPPVEGGLWRDVPLI</sequence>
<dbReference type="AlphaFoldDB" id="A0A4R0PCN6"/>
<dbReference type="Gene3D" id="3.30.1330.230">
    <property type="match status" value="1"/>
</dbReference>
<dbReference type="OrthoDB" id="109999at2"/>
<dbReference type="Pfam" id="PF02624">
    <property type="entry name" value="YcaO"/>
    <property type="match status" value="1"/>
</dbReference>
<name>A0A4R0PCN6_9HYPH</name>
<organism evidence="2 3">
    <name type="scientific">Oricola cellulosilytica</name>
    <dbReference type="NCBI Taxonomy" id="1429082"/>
    <lineage>
        <taxon>Bacteria</taxon>
        <taxon>Pseudomonadati</taxon>
        <taxon>Pseudomonadota</taxon>
        <taxon>Alphaproteobacteria</taxon>
        <taxon>Hyphomicrobiales</taxon>
        <taxon>Ahrensiaceae</taxon>
        <taxon>Oricola</taxon>
    </lineage>
</organism>
<dbReference type="PROSITE" id="PS51664">
    <property type="entry name" value="YCAO"/>
    <property type="match status" value="1"/>
</dbReference>